<name>A0A7Z9D4F0_9MICC</name>
<feature type="region of interest" description="Disordered" evidence="1">
    <location>
        <begin position="1"/>
        <end position="31"/>
    </location>
</feature>
<gene>
    <name evidence="2" type="ORF">NCTC10207_00627</name>
</gene>
<accession>A0A7Z9D4F0</accession>
<protein>
    <submittedName>
        <fullName evidence="2">Uncharacterized protein</fullName>
    </submittedName>
</protein>
<reference evidence="2 3" key="1">
    <citation type="submission" date="2018-12" db="EMBL/GenBank/DDBJ databases">
        <authorList>
            <consortium name="Pathogen Informatics"/>
        </authorList>
    </citation>
    <scope>NUCLEOTIDE SEQUENCE [LARGE SCALE GENOMIC DNA]</scope>
    <source>
        <strain evidence="2 3">NCTC10207</strain>
    </source>
</reference>
<evidence type="ECO:0000313" key="3">
    <source>
        <dbReference type="Proteomes" id="UP000282386"/>
    </source>
</evidence>
<evidence type="ECO:0000313" key="2">
    <source>
        <dbReference type="EMBL" id="VEI22547.1"/>
    </source>
</evidence>
<proteinExistence type="predicted"/>
<dbReference type="AlphaFoldDB" id="A0A7Z9D4F0"/>
<dbReference type="EMBL" id="LR134479">
    <property type="protein sequence ID" value="VEI22547.1"/>
    <property type="molecule type" value="Genomic_DNA"/>
</dbReference>
<sequence length="61" mass="6811">MEPKKSLEILPDWTRNRRSPIGGAPAPPQGEVGYWFKSSHHTKKPQSFTLRLLNAPPTGSN</sequence>
<dbReference type="Proteomes" id="UP000282386">
    <property type="component" value="Chromosome"/>
</dbReference>
<organism evidence="2 3">
    <name type="scientific">Rothia aeria</name>
    <dbReference type="NCBI Taxonomy" id="172042"/>
    <lineage>
        <taxon>Bacteria</taxon>
        <taxon>Bacillati</taxon>
        <taxon>Actinomycetota</taxon>
        <taxon>Actinomycetes</taxon>
        <taxon>Micrococcales</taxon>
        <taxon>Micrococcaceae</taxon>
        <taxon>Rothia</taxon>
    </lineage>
</organism>
<evidence type="ECO:0000256" key="1">
    <source>
        <dbReference type="SAM" id="MobiDB-lite"/>
    </source>
</evidence>